<feature type="compositionally biased region" description="Gly residues" evidence="1">
    <location>
        <begin position="876"/>
        <end position="889"/>
    </location>
</feature>
<feature type="compositionally biased region" description="Basic residues" evidence="1">
    <location>
        <begin position="1"/>
        <end position="13"/>
    </location>
</feature>
<evidence type="ECO:0000259" key="5">
    <source>
        <dbReference type="Pfam" id="PF21143"/>
    </source>
</evidence>
<feature type="domain" description="DNA2/NAM7 helicase-like C-terminal" evidence="3">
    <location>
        <begin position="1463"/>
        <end position="1656"/>
    </location>
</feature>
<dbReference type="PANTHER" id="PTHR10887:SF5">
    <property type="entry name" value="RNA HELICASE AQUARIUS"/>
    <property type="match status" value="1"/>
</dbReference>
<feature type="compositionally biased region" description="Basic and acidic residues" evidence="1">
    <location>
        <begin position="1750"/>
        <end position="1761"/>
    </location>
</feature>
<evidence type="ECO:0008006" key="9">
    <source>
        <dbReference type="Google" id="ProtNLM"/>
    </source>
</evidence>
<keyword evidence="8" id="KW-1185">Reference proteome</keyword>
<name>A0A4D9CVZ4_9STRA</name>
<dbReference type="FunFam" id="3.40.50.300:FF:002863">
    <property type="entry name" value="Pre-mRNA-splicing factor cwf11"/>
    <property type="match status" value="1"/>
</dbReference>
<organism evidence="7 8">
    <name type="scientific">Nannochloropsis salina CCMP1776</name>
    <dbReference type="NCBI Taxonomy" id="1027361"/>
    <lineage>
        <taxon>Eukaryota</taxon>
        <taxon>Sar</taxon>
        <taxon>Stramenopiles</taxon>
        <taxon>Ochrophyta</taxon>
        <taxon>Eustigmatophyceae</taxon>
        <taxon>Eustigmatales</taxon>
        <taxon>Monodopsidaceae</taxon>
        <taxon>Microchloropsis</taxon>
        <taxon>Microchloropsis salina</taxon>
    </lineage>
</organism>
<dbReference type="InterPro" id="IPR048966">
    <property type="entry name" value="Aquarius_b-barrel"/>
</dbReference>
<dbReference type="PANTHER" id="PTHR10887">
    <property type="entry name" value="DNA2/NAM7 HELICASE FAMILY"/>
    <property type="match status" value="1"/>
</dbReference>
<feature type="region of interest" description="Disordered" evidence="1">
    <location>
        <begin position="876"/>
        <end position="896"/>
    </location>
</feature>
<dbReference type="Pfam" id="PF21144">
    <property type="entry name" value="Aquarius_N_3rd"/>
    <property type="match status" value="1"/>
</dbReference>
<dbReference type="CDD" id="cd17935">
    <property type="entry name" value="EEXXQc_AQR"/>
    <property type="match status" value="1"/>
</dbReference>
<feature type="region of interest" description="Disordered" evidence="1">
    <location>
        <begin position="1749"/>
        <end position="1779"/>
    </location>
</feature>
<feature type="compositionally biased region" description="Gly residues" evidence="1">
    <location>
        <begin position="189"/>
        <end position="203"/>
    </location>
</feature>
<feature type="region of interest" description="Disordered" evidence="1">
    <location>
        <begin position="1"/>
        <end position="210"/>
    </location>
</feature>
<feature type="compositionally biased region" description="Basic and acidic residues" evidence="1">
    <location>
        <begin position="14"/>
        <end position="32"/>
    </location>
</feature>
<dbReference type="CDD" id="cd18808">
    <property type="entry name" value="SF1_C_Upf1"/>
    <property type="match status" value="1"/>
</dbReference>
<dbReference type="InterPro" id="IPR032174">
    <property type="entry name" value="Aquarius_N"/>
</dbReference>
<feature type="region of interest" description="Disordered" evidence="1">
    <location>
        <begin position="418"/>
        <end position="467"/>
    </location>
</feature>
<feature type="domain" description="RNA helicase aquarius N-terminal" evidence="4">
    <location>
        <begin position="216"/>
        <end position="424"/>
    </location>
</feature>
<feature type="region of interest" description="Disordered" evidence="1">
    <location>
        <begin position="1694"/>
        <end position="1714"/>
    </location>
</feature>
<dbReference type="Pfam" id="PF13086">
    <property type="entry name" value="AAA_11"/>
    <property type="match status" value="2"/>
</dbReference>
<feature type="domain" description="DNA2/NAM7 helicase helicase" evidence="2">
    <location>
        <begin position="1138"/>
        <end position="1215"/>
    </location>
</feature>
<feature type="domain" description="RNA helicase aquarius N-terminal" evidence="4">
    <location>
        <begin position="446"/>
        <end position="699"/>
    </location>
</feature>
<feature type="compositionally biased region" description="Polar residues" evidence="1">
    <location>
        <begin position="54"/>
        <end position="64"/>
    </location>
</feature>
<feature type="domain" description="RNA helicase aquarius insertion" evidence="6">
    <location>
        <begin position="1046"/>
        <end position="1125"/>
    </location>
</feature>
<dbReference type="Proteomes" id="UP000355283">
    <property type="component" value="Unassembled WGS sequence"/>
</dbReference>
<dbReference type="Pfam" id="PF16399">
    <property type="entry name" value="Aquarius_N_1st"/>
    <property type="match status" value="2"/>
</dbReference>
<dbReference type="OrthoDB" id="1879at2759"/>
<dbReference type="InterPro" id="IPR047187">
    <property type="entry name" value="SF1_C_Upf1"/>
</dbReference>
<dbReference type="InterPro" id="IPR041677">
    <property type="entry name" value="DNA2/NAM7_AAA_11"/>
</dbReference>
<feature type="domain" description="RNA helicase aquarius beta-barrel" evidence="5">
    <location>
        <begin position="792"/>
        <end position="990"/>
    </location>
</feature>
<evidence type="ECO:0000259" key="2">
    <source>
        <dbReference type="Pfam" id="PF13086"/>
    </source>
</evidence>
<feature type="compositionally biased region" description="Basic and acidic residues" evidence="1">
    <location>
        <begin position="1694"/>
        <end position="1703"/>
    </location>
</feature>
<sequence length="1779" mass="196351">MAPKRKPPVKRKRTGDGNEKEQEGKKDVDSGKRGAPPSLRPSRAKKEHVPPSTGLASDTILTPPSSAPAKMARNFEARETPEGEQSVPPASSRADASDADLIPEAPIEVAAAKRSPEASSPVPDKPGSDNRTSVREHGGRQGAGRDRERKGRGQRGGGGRGGGREEGRKGGGRGRGTLDGTPSAKKGLEGGQVGKGREGGPGGTSCAAKQAAGDRLSALAREHWPNRATPFANTFQPQVVRAIYEEEIGPEAMGQRGPGGQKLQALELSAYLEAYLWPFYDHATADKAHLLSLVLLIVQKLREGVSAWESLRTSVREGEGEATTAKFTGFFTRVLRLYLESPLLPSPTPNPSAASPKEKFLLLLFLIHAFQSLEEPMVRGVMLRLTSLSLWEALSEGRRKIELENFPPLRRHWLHLQEQKKRNEGVQENGEVGTGKEGSETPQAHGRKRKKEGDRKKTGEGEGADALSSFESTFLPEAIDEFLAVVEAIPAPPSEGLTPASGMPGSENGLAGTEHASTHVLTRFALRFLELLIDLLAQLPTRRFLKALLQDRHLSVRLSLSPFLALPPPATPPPHHRLASQLSDSLRFYLSFEINDHTGMPLTDNEMASLHFSRTHVLQRLAFKYFQNSLKDLAFASSAAVGDATVLASFLSRLSDEELVDVARKLRLVGRAEGGKEEGREGGRAFWTEVLVDWHAKRQNMIQEINERPLYADEQVLWDPNVVPTEGGTEDGAVVVVEGPLLALPKLNLQFLTFVDYLLRSYTLFRVESAYEIRADLMTTLRYLQPVRQEGPEGGVAFRGWARMGVPLRKGGKDGGRGVVITEVLKPNLGERIPAGVKAEITVDLREGGREGGREEWDLLREHDVVFLVRIENPQGGGASGAGRGGGRQGGRRNEEEEARVFCEEFGVKYVRGAEIWEVRDGAGNLMNDPSGRPGREAGRGGGPVGSLRTYKVLLDPAQYHADATREGGKGGGAATAAGVYEGMNVLIRRSAKENNFKAILATIRGLMTTAYVGNAVPAWLHDVFLGYGDPAQAHYKNLALEEQLLRRVDFGDTFLDWRHLQEAFPHHRVCLQSEGGKEGGRKVVGSEELEASPYPALTLDFNAEDTEIVARPYQAPNPGPYPQDHPAKNSVRFTPVQVEAIRSGMNPGLTMVVGPPGTGKTDVAVQIILNLYRLFPTQRFLVVTHSNAALNDIFEKLRGRAIDPRHMLRLGAGEKELNVEGRGQEGGYDFTKWGRVNYTLARRLELLGEVTRLARSLGVQEGEGGSGGGTEGNFTCETAEYFRLYQVQSRIEAFEAAIKEGGKDGGVVTTAFPFTAFFSTAPQPLFRSTTVSWADDLEVARGCFRHLDRLFEELADYRAFELLRHHGMRGDYLLTKQARIVAMTCTHAALTRGRLVELGFKFDGLVMEEAAQILEVETFIPMLLQEVDPIEGCRLKRVVLIGDHHQLPPIIQNQALQKYARLDQSLFARFVRLGVKTVQLDRQGRARPSLAALYAWRYKDLGNLPNVTSLPHYLLANPGMAHSFQCINVEDFRGQGESQPSPYFYQNLGEAEYCVALYMYLRLCGYPAEKISILTTYNGQKSLLEDVLRQRCGSQGGFYFGRPAAVETVDRYQGQQNDYVILSLVRTRNIGHIRDVRRLVVAMSRARLGLYAFCRQSLFESCHELTPAFSRLLSRPSVLELAMGERFDGWEEGREGVRKEGESPAPGQGYRVQGPEQLGSLCHQLLADYQHQQQLQWQYHQQQLINQQQKEEARLQEQERVAPALAPPQPLEEGEERE</sequence>
<feature type="compositionally biased region" description="Basic and acidic residues" evidence="1">
    <location>
        <begin position="451"/>
        <end position="460"/>
    </location>
</feature>
<protein>
    <recommendedName>
        <fullName evidence="9">Intron-binding protein aquarius N-terminal domain-containing protein</fullName>
    </recommendedName>
</protein>
<proteinExistence type="predicted"/>
<accession>A0A4D9CVZ4</accession>
<dbReference type="Pfam" id="PF21143">
    <property type="entry name" value="Aquarius_N_2nd"/>
    <property type="match status" value="1"/>
</dbReference>
<dbReference type="InterPro" id="IPR027417">
    <property type="entry name" value="P-loop_NTPase"/>
</dbReference>
<feature type="domain" description="DNA2/NAM7 helicase helicase" evidence="2">
    <location>
        <begin position="1376"/>
        <end position="1453"/>
    </location>
</feature>
<dbReference type="EMBL" id="SDOX01000118">
    <property type="protein sequence ID" value="TFJ82267.1"/>
    <property type="molecule type" value="Genomic_DNA"/>
</dbReference>
<comment type="caution">
    <text evidence="7">The sequence shown here is derived from an EMBL/GenBank/DDBJ whole genome shotgun (WGS) entry which is preliminary data.</text>
</comment>
<dbReference type="InterPro" id="IPR048967">
    <property type="entry name" value="Aquarius_insert"/>
</dbReference>
<feature type="compositionally biased region" description="Basic and acidic residues" evidence="1">
    <location>
        <begin position="126"/>
        <end position="151"/>
    </location>
</feature>
<gene>
    <name evidence="7" type="ORF">NSK_006387</name>
</gene>
<dbReference type="GO" id="GO:0004386">
    <property type="term" value="F:helicase activity"/>
    <property type="evidence" value="ECO:0007669"/>
    <property type="project" value="InterPro"/>
</dbReference>
<dbReference type="SUPFAM" id="SSF52540">
    <property type="entry name" value="P-loop containing nucleoside triphosphate hydrolases"/>
    <property type="match status" value="1"/>
</dbReference>
<dbReference type="GO" id="GO:0071013">
    <property type="term" value="C:catalytic step 2 spliceosome"/>
    <property type="evidence" value="ECO:0007669"/>
    <property type="project" value="TreeGrafter"/>
</dbReference>
<evidence type="ECO:0000259" key="3">
    <source>
        <dbReference type="Pfam" id="PF13087"/>
    </source>
</evidence>
<dbReference type="Pfam" id="PF13087">
    <property type="entry name" value="AAA_12"/>
    <property type="match status" value="1"/>
</dbReference>
<dbReference type="InterPro" id="IPR041679">
    <property type="entry name" value="DNA2/NAM7-like_C"/>
</dbReference>
<reference evidence="7 8" key="1">
    <citation type="submission" date="2019-01" db="EMBL/GenBank/DDBJ databases">
        <title>Nuclear Genome Assembly of the Microalgal Biofuel strain Nannochloropsis salina CCMP1776.</title>
        <authorList>
            <person name="Hovde B."/>
        </authorList>
    </citation>
    <scope>NUCLEOTIDE SEQUENCE [LARGE SCALE GENOMIC DNA]</scope>
    <source>
        <strain evidence="7 8">CCMP1776</strain>
    </source>
</reference>
<evidence type="ECO:0000313" key="7">
    <source>
        <dbReference type="EMBL" id="TFJ82267.1"/>
    </source>
</evidence>
<dbReference type="GO" id="GO:0003729">
    <property type="term" value="F:mRNA binding"/>
    <property type="evidence" value="ECO:0007669"/>
    <property type="project" value="TreeGrafter"/>
</dbReference>
<dbReference type="InterPro" id="IPR045055">
    <property type="entry name" value="DNA2/NAM7-like"/>
</dbReference>
<evidence type="ECO:0000259" key="6">
    <source>
        <dbReference type="Pfam" id="PF21144"/>
    </source>
</evidence>
<evidence type="ECO:0000256" key="1">
    <source>
        <dbReference type="SAM" id="MobiDB-lite"/>
    </source>
</evidence>
<evidence type="ECO:0000259" key="4">
    <source>
        <dbReference type="Pfam" id="PF16399"/>
    </source>
</evidence>
<dbReference type="Gene3D" id="3.40.50.300">
    <property type="entry name" value="P-loop containing nucleotide triphosphate hydrolases"/>
    <property type="match status" value="2"/>
</dbReference>
<evidence type="ECO:0000313" key="8">
    <source>
        <dbReference type="Proteomes" id="UP000355283"/>
    </source>
</evidence>